<evidence type="ECO:0000313" key="1">
    <source>
        <dbReference type="EMBL" id="KAH9506609.1"/>
    </source>
</evidence>
<sequence>MIFFLAPVACWNNFQPRKLVQKKNKKKMIRLDHPYIIIITTSAYTIHDDCEGIFKLIADGV</sequence>
<keyword evidence="2" id="KW-1185">Reference proteome</keyword>
<name>A0A922HUR6_DERFA</name>
<evidence type="ECO:0000313" key="2">
    <source>
        <dbReference type="Proteomes" id="UP000790347"/>
    </source>
</evidence>
<accession>A0A922HUR6</accession>
<proteinExistence type="predicted"/>
<comment type="caution">
    <text evidence="1">The sequence shown here is derived from an EMBL/GenBank/DDBJ whole genome shotgun (WGS) entry which is preliminary data.</text>
</comment>
<dbReference type="EMBL" id="ASGP02000005">
    <property type="protein sequence ID" value="KAH9506609.1"/>
    <property type="molecule type" value="Genomic_DNA"/>
</dbReference>
<dbReference type="Proteomes" id="UP000790347">
    <property type="component" value="Unassembled WGS sequence"/>
</dbReference>
<dbReference type="AlphaFoldDB" id="A0A922HUR6"/>
<reference evidence="1" key="2">
    <citation type="journal article" date="2022" name="Res Sq">
        <title>Comparative Genomics Reveals Insights into the Divergent Evolution of Astigmatic Mites and Household Pest Adaptations.</title>
        <authorList>
            <person name="Xiong Q."/>
            <person name="Wan A.T.-Y."/>
            <person name="Liu X.-Y."/>
            <person name="Fung C.S.-H."/>
            <person name="Xiao X."/>
            <person name="Malainual N."/>
            <person name="Hou J."/>
            <person name="Wang L."/>
            <person name="Wang M."/>
            <person name="Yang K."/>
            <person name="Cui Y."/>
            <person name="Leung E."/>
            <person name="Nong W."/>
            <person name="Shin S.-K."/>
            <person name="Au S."/>
            <person name="Jeong K.Y."/>
            <person name="Chew F.T."/>
            <person name="Hui J."/>
            <person name="Leung T.F."/>
            <person name="Tungtrongchitr A."/>
            <person name="Zhong N."/>
            <person name="Liu Z."/>
            <person name="Tsui S."/>
        </authorList>
    </citation>
    <scope>NUCLEOTIDE SEQUENCE</scope>
    <source>
        <strain evidence="1">Derf</strain>
        <tissue evidence="1">Whole organism</tissue>
    </source>
</reference>
<gene>
    <name evidence="1" type="ORF">DERF_011334</name>
</gene>
<protein>
    <submittedName>
        <fullName evidence="1">Uncharacterized protein</fullName>
    </submittedName>
</protein>
<reference evidence="1" key="1">
    <citation type="submission" date="2013-05" db="EMBL/GenBank/DDBJ databases">
        <authorList>
            <person name="Yim A.K.Y."/>
            <person name="Chan T.F."/>
            <person name="Ji K.M."/>
            <person name="Liu X.Y."/>
            <person name="Zhou J.W."/>
            <person name="Li R.Q."/>
            <person name="Yang K.Y."/>
            <person name="Li J."/>
            <person name="Li M."/>
            <person name="Law P.T.W."/>
            <person name="Wu Y.L."/>
            <person name="Cai Z.L."/>
            <person name="Qin H."/>
            <person name="Bao Y."/>
            <person name="Leung R.K.K."/>
            <person name="Ng P.K.S."/>
            <person name="Zou J."/>
            <person name="Zhong X.J."/>
            <person name="Ran P.X."/>
            <person name="Zhong N.S."/>
            <person name="Liu Z.G."/>
            <person name="Tsui S.K.W."/>
        </authorList>
    </citation>
    <scope>NUCLEOTIDE SEQUENCE</scope>
    <source>
        <strain evidence="1">Derf</strain>
        <tissue evidence="1">Whole organism</tissue>
    </source>
</reference>
<organism evidence="1 2">
    <name type="scientific">Dermatophagoides farinae</name>
    <name type="common">American house dust mite</name>
    <dbReference type="NCBI Taxonomy" id="6954"/>
    <lineage>
        <taxon>Eukaryota</taxon>
        <taxon>Metazoa</taxon>
        <taxon>Ecdysozoa</taxon>
        <taxon>Arthropoda</taxon>
        <taxon>Chelicerata</taxon>
        <taxon>Arachnida</taxon>
        <taxon>Acari</taxon>
        <taxon>Acariformes</taxon>
        <taxon>Sarcoptiformes</taxon>
        <taxon>Astigmata</taxon>
        <taxon>Psoroptidia</taxon>
        <taxon>Analgoidea</taxon>
        <taxon>Pyroglyphidae</taxon>
        <taxon>Dermatophagoidinae</taxon>
        <taxon>Dermatophagoides</taxon>
    </lineage>
</organism>